<feature type="transmembrane region" description="Helical" evidence="1">
    <location>
        <begin position="77"/>
        <end position="97"/>
    </location>
</feature>
<comment type="caution">
    <text evidence="2">The sequence shown here is derived from an EMBL/GenBank/DDBJ whole genome shotgun (WGS) entry which is preliminary data.</text>
</comment>
<reference evidence="2" key="1">
    <citation type="submission" date="2023-03" db="EMBL/GenBank/DDBJ databases">
        <title>Actinorhabdospora filicis NBRC 111898.</title>
        <authorList>
            <person name="Ichikawa N."/>
            <person name="Sato H."/>
            <person name="Tonouchi N."/>
        </authorList>
    </citation>
    <scope>NUCLEOTIDE SEQUENCE</scope>
    <source>
        <strain evidence="2">NBRC 111898</strain>
    </source>
</reference>
<keyword evidence="1" id="KW-0472">Membrane</keyword>
<sequence length="168" mass="18020">MRPFWRVLAFFAGAYVLLFGILGFVKSKSDLGLAWTAQDGLPWVLGLKANPAFSLLSIVVGALIVIGALIGRNIDRWINLVCGAVFLLASMLMLLFLRTDANILGFGVSTCVVSAILGLVVFTAGLYGRVGSTRLAAAEELHRHHVPAAAKAEEPVVLEEDVEEAKKD</sequence>
<feature type="transmembrane region" description="Helical" evidence="1">
    <location>
        <begin position="103"/>
        <end position="127"/>
    </location>
</feature>
<dbReference type="Proteomes" id="UP001165079">
    <property type="component" value="Unassembled WGS sequence"/>
</dbReference>
<dbReference type="EMBL" id="BSTX01000001">
    <property type="protein sequence ID" value="GLZ76596.1"/>
    <property type="molecule type" value="Genomic_DNA"/>
</dbReference>
<evidence type="ECO:0008006" key="4">
    <source>
        <dbReference type="Google" id="ProtNLM"/>
    </source>
</evidence>
<organism evidence="2 3">
    <name type="scientific">Actinorhabdospora filicis</name>
    <dbReference type="NCBI Taxonomy" id="1785913"/>
    <lineage>
        <taxon>Bacteria</taxon>
        <taxon>Bacillati</taxon>
        <taxon>Actinomycetota</taxon>
        <taxon>Actinomycetes</taxon>
        <taxon>Micromonosporales</taxon>
        <taxon>Micromonosporaceae</taxon>
        <taxon>Actinorhabdospora</taxon>
    </lineage>
</organism>
<proteinExistence type="predicted"/>
<protein>
    <recommendedName>
        <fullName evidence="4">DUF4383 domain-containing protein</fullName>
    </recommendedName>
</protein>
<dbReference type="AlphaFoldDB" id="A0A9W6W8L2"/>
<evidence type="ECO:0000313" key="2">
    <source>
        <dbReference type="EMBL" id="GLZ76596.1"/>
    </source>
</evidence>
<name>A0A9W6W8L2_9ACTN</name>
<gene>
    <name evidence="2" type="ORF">Afil01_14030</name>
</gene>
<evidence type="ECO:0000313" key="3">
    <source>
        <dbReference type="Proteomes" id="UP001165079"/>
    </source>
</evidence>
<evidence type="ECO:0000256" key="1">
    <source>
        <dbReference type="SAM" id="Phobius"/>
    </source>
</evidence>
<accession>A0A9W6W8L2</accession>
<dbReference type="Pfam" id="PF14325">
    <property type="entry name" value="DUF4383"/>
    <property type="match status" value="1"/>
</dbReference>
<keyword evidence="1" id="KW-1133">Transmembrane helix</keyword>
<keyword evidence="1" id="KW-0812">Transmembrane</keyword>
<feature type="transmembrane region" description="Helical" evidence="1">
    <location>
        <begin position="51"/>
        <end position="70"/>
    </location>
</feature>
<keyword evidence="3" id="KW-1185">Reference proteome</keyword>